<feature type="compositionally biased region" description="Basic and acidic residues" evidence="1">
    <location>
        <begin position="28"/>
        <end position="40"/>
    </location>
</feature>
<accession>Q0KIM3</accession>
<organism evidence="2">
    <name type="scientific">Solanum demissum</name>
    <name type="common">Wild potato</name>
    <dbReference type="NCBI Taxonomy" id="50514"/>
    <lineage>
        <taxon>Eukaryota</taxon>
        <taxon>Viridiplantae</taxon>
        <taxon>Streptophyta</taxon>
        <taxon>Embryophyta</taxon>
        <taxon>Tracheophyta</taxon>
        <taxon>Spermatophyta</taxon>
        <taxon>Magnoliopsida</taxon>
        <taxon>eudicotyledons</taxon>
        <taxon>Gunneridae</taxon>
        <taxon>Pentapetalae</taxon>
        <taxon>asterids</taxon>
        <taxon>lamiids</taxon>
        <taxon>Solanales</taxon>
        <taxon>Solanaceae</taxon>
        <taxon>Solanoideae</taxon>
        <taxon>Solaneae</taxon>
        <taxon>Solanum</taxon>
    </lineage>
</organism>
<evidence type="ECO:0000256" key="1">
    <source>
        <dbReference type="SAM" id="MobiDB-lite"/>
    </source>
</evidence>
<name>Q0KIM3_SOLDE</name>
<sequence>MDCTRVYKELTKVIYKLTTPNWTPISPEVRRPDLEPDAHQKYPSNQSQVTSIRGRNSNRMLYIGI</sequence>
<gene>
    <name evidence="2" type="ORF">SDM1_49t00015</name>
</gene>
<feature type="compositionally biased region" description="Polar residues" evidence="1">
    <location>
        <begin position="42"/>
        <end position="53"/>
    </location>
</feature>
<evidence type="ECO:0000313" key="2">
    <source>
        <dbReference type="EMBL" id="ABI34362.1"/>
    </source>
</evidence>
<reference evidence="2" key="1">
    <citation type="submission" date="2004-07" db="EMBL/GenBank/DDBJ databases">
        <authorList>
            <person name="Buell R."/>
            <person name="Liu J."/>
            <person name="Childs K."/>
            <person name="Zaborsky J."/>
            <person name="Tallon L."/>
            <person name="Wirtz U."/>
            <person name="Wei F."/>
            <person name="Kuang H."/>
            <person name="Zhang P."/>
            <person name="Marano M."/>
            <person name="Baker B."/>
        </authorList>
    </citation>
    <scope>NUCLEOTIDE SEQUENCE</scope>
</reference>
<reference evidence="2" key="2">
    <citation type="submission" date="2006-08" db="EMBL/GenBank/DDBJ databases">
        <authorList>
            <person name="Childs K."/>
        </authorList>
    </citation>
    <scope>NUCLEOTIDE SEQUENCE</scope>
</reference>
<protein>
    <submittedName>
        <fullName evidence="2">Uncharacterized protein</fullName>
    </submittedName>
</protein>
<dbReference type="AlphaFoldDB" id="Q0KIM3"/>
<proteinExistence type="predicted"/>
<feature type="region of interest" description="Disordered" evidence="1">
    <location>
        <begin position="25"/>
        <end position="53"/>
    </location>
</feature>
<dbReference type="EMBL" id="AC150162">
    <property type="protein sequence ID" value="ABI34362.1"/>
    <property type="molecule type" value="Genomic_DNA"/>
</dbReference>